<feature type="transmembrane region" description="Helical" evidence="6">
    <location>
        <begin position="451"/>
        <end position="470"/>
    </location>
</feature>
<feature type="region of interest" description="Disordered" evidence="5">
    <location>
        <begin position="1"/>
        <end position="53"/>
    </location>
</feature>
<dbReference type="GO" id="GO:0022857">
    <property type="term" value="F:transmembrane transporter activity"/>
    <property type="evidence" value="ECO:0007669"/>
    <property type="project" value="InterPro"/>
</dbReference>
<dbReference type="OrthoDB" id="9986881at2759"/>
<dbReference type="EMBL" id="ML991797">
    <property type="protein sequence ID" value="KAF2234557.1"/>
    <property type="molecule type" value="Genomic_DNA"/>
</dbReference>
<feature type="transmembrane region" description="Helical" evidence="6">
    <location>
        <begin position="544"/>
        <end position="566"/>
    </location>
</feature>
<evidence type="ECO:0000259" key="7">
    <source>
        <dbReference type="PROSITE" id="PS50850"/>
    </source>
</evidence>
<comment type="subcellular location">
    <subcellularLocation>
        <location evidence="1">Membrane</location>
        <topology evidence="1">Multi-pass membrane protein</topology>
    </subcellularLocation>
</comment>
<dbReference type="InterPro" id="IPR036259">
    <property type="entry name" value="MFS_trans_sf"/>
</dbReference>
<evidence type="ECO:0000256" key="2">
    <source>
        <dbReference type="ARBA" id="ARBA00022692"/>
    </source>
</evidence>
<feature type="transmembrane region" description="Helical" evidence="6">
    <location>
        <begin position="476"/>
        <end position="500"/>
    </location>
</feature>
<feature type="transmembrane region" description="Helical" evidence="6">
    <location>
        <begin position="267"/>
        <end position="288"/>
    </location>
</feature>
<evidence type="ECO:0000256" key="5">
    <source>
        <dbReference type="SAM" id="MobiDB-lite"/>
    </source>
</evidence>
<evidence type="ECO:0000256" key="4">
    <source>
        <dbReference type="ARBA" id="ARBA00023136"/>
    </source>
</evidence>
<keyword evidence="4 6" id="KW-0472">Membrane</keyword>
<protein>
    <submittedName>
        <fullName evidence="8">MSF drug transporter</fullName>
    </submittedName>
</protein>
<evidence type="ECO:0000313" key="8">
    <source>
        <dbReference type="EMBL" id="KAF2234557.1"/>
    </source>
</evidence>
<dbReference type="Gene3D" id="1.20.1250.20">
    <property type="entry name" value="MFS general substrate transporter like domains"/>
    <property type="match status" value="1"/>
</dbReference>
<dbReference type="InterPro" id="IPR011701">
    <property type="entry name" value="MFS"/>
</dbReference>
<feature type="domain" description="Major facilitator superfamily (MFS) profile" evidence="7">
    <location>
        <begin position="140"/>
        <end position="570"/>
    </location>
</feature>
<feature type="transmembrane region" description="Helical" evidence="6">
    <location>
        <begin position="208"/>
        <end position="226"/>
    </location>
</feature>
<dbReference type="CDD" id="cd17323">
    <property type="entry name" value="MFS_Tpo1_MDR_like"/>
    <property type="match status" value="1"/>
</dbReference>
<sequence>MAVKKELDDENASGGSKSKDKTRGGRQLAPIRSSSSSISSSSSSSSTFIHHPGTMATMTTDHAYHASLNNPDLEKAETNATQPANLSRVETTLSIIRSRRPFPPFTHPLTQTKTGADVLVDFDGPDDPYRPLNWPYRKKVITTLLYGFTTMGATWASSVFSPAINQVSHDFHVGSEVSLLGISLLLFGFGIGPLVWAPLSEVYGRKPAVLIPYFISAIFSFGTATAKDIQTVLITRFFAGVFGSAPVTNTGGVLADIWAPEQRGAAIVGYAMAVVGGPVLGPIVGGAVVQSYLRWRWTEYLTGILMMFFLLLDVIFLDESYPPVLLVAKARRLRHESGNWALHAPHEEWDISLRELAHKYLIRPFQMLTTPICLLVALYASFVYGILYANLAAFPIEFQEERGWNLVVGALPFLALFLGILIGAAGNLLNQRFYLSRFKANNGRPVPEARLPPMMVGSIFFAAGLFIFGWTSSRTITWVAPCVGAVLLGFGFFTIFQAALNYLIDTFHRYSASAVAANTFLRSVFAGAFPLFVNPMFHNLGIPWASSLLGFIAVALIPIPFLFYIFGKRIRARSVWSKESTL</sequence>
<feature type="transmembrane region" description="Helical" evidence="6">
    <location>
        <begin position="406"/>
        <end position="430"/>
    </location>
</feature>
<keyword evidence="2 6" id="KW-0812">Transmembrane</keyword>
<keyword evidence="9" id="KW-1185">Reference proteome</keyword>
<evidence type="ECO:0000256" key="1">
    <source>
        <dbReference type="ARBA" id="ARBA00004141"/>
    </source>
</evidence>
<gene>
    <name evidence="8" type="ORF">EV356DRAFT_484831</name>
</gene>
<dbReference type="Proteomes" id="UP000800092">
    <property type="component" value="Unassembled WGS sequence"/>
</dbReference>
<feature type="transmembrane region" description="Helical" evidence="6">
    <location>
        <begin position="140"/>
        <end position="157"/>
    </location>
</feature>
<dbReference type="FunFam" id="1.20.1250.20:FF:000011">
    <property type="entry name" value="MFS multidrug transporter, putative"/>
    <property type="match status" value="1"/>
</dbReference>
<feature type="compositionally biased region" description="Low complexity" evidence="5">
    <location>
        <begin position="33"/>
        <end position="46"/>
    </location>
</feature>
<keyword evidence="3 6" id="KW-1133">Transmembrane helix</keyword>
<evidence type="ECO:0000256" key="6">
    <source>
        <dbReference type="SAM" id="Phobius"/>
    </source>
</evidence>
<dbReference type="Pfam" id="PF07690">
    <property type="entry name" value="MFS_1"/>
    <property type="match status" value="1"/>
</dbReference>
<dbReference type="PANTHER" id="PTHR23502:SF59">
    <property type="entry name" value="MULTIDRUG TRANSPORTER, PUTATIVE (AFU_ORTHOLOGUE AFUA_1G10370)-RELATED"/>
    <property type="match status" value="1"/>
</dbReference>
<dbReference type="InterPro" id="IPR020846">
    <property type="entry name" value="MFS_dom"/>
</dbReference>
<proteinExistence type="predicted"/>
<feature type="transmembrane region" description="Helical" evidence="6">
    <location>
        <begin position="300"/>
        <end position="317"/>
    </location>
</feature>
<feature type="transmembrane region" description="Helical" evidence="6">
    <location>
        <begin position="372"/>
        <end position="394"/>
    </location>
</feature>
<evidence type="ECO:0000256" key="3">
    <source>
        <dbReference type="ARBA" id="ARBA00022989"/>
    </source>
</evidence>
<dbReference type="PROSITE" id="PS50850">
    <property type="entry name" value="MFS"/>
    <property type="match status" value="1"/>
</dbReference>
<organism evidence="8 9">
    <name type="scientific">Viridothelium virens</name>
    <name type="common">Speckled blister lichen</name>
    <name type="synonym">Trypethelium virens</name>
    <dbReference type="NCBI Taxonomy" id="1048519"/>
    <lineage>
        <taxon>Eukaryota</taxon>
        <taxon>Fungi</taxon>
        <taxon>Dikarya</taxon>
        <taxon>Ascomycota</taxon>
        <taxon>Pezizomycotina</taxon>
        <taxon>Dothideomycetes</taxon>
        <taxon>Dothideomycetes incertae sedis</taxon>
        <taxon>Trypetheliales</taxon>
        <taxon>Trypetheliaceae</taxon>
        <taxon>Viridothelium</taxon>
    </lineage>
</organism>
<evidence type="ECO:0000313" key="9">
    <source>
        <dbReference type="Proteomes" id="UP000800092"/>
    </source>
</evidence>
<dbReference type="PANTHER" id="PTHR23502">
    <property type="entry name" value="MAJOR FACILITATOR SUPERFAMILY"/>
    <property type="match status" value="1"/>
</dbReference>
<name>A0A6A6H9B3_VIRVR</name>
<accession>A0A6A6H9B3</accession>
<feature type="transmembrane region" description="Helical" evidence="6">
    <location>
        <begin position="232"/>
        <end position="255"/>
    </location>
</feature>
<feature type="transmembrane region" description="Helical" evidence="6">
    <location>
        <begin position="177"/>
        <end position="196"/>
    </location>
</feature>
<reference evidence="8" key="1">
    <citation type="journal article" date="2020" name="Stud. Mycol.">
        <title>101 Dothideomycetes genomes: a test case for predicting lifestyles and emergence of pathogens.</title>
        <authorList>
            <person name="Haridas S."/>
            <person name="Albert R."/>
            <person name="Binder M."/>
            <person name="Bloem J."/>
            <person name="Labutti K."/>
            <person name="Salamov A."/>
            <person name="Andreopoulos B."/>
            <person name="Baker S."/>
            <person name="Barry K."/>
            <person name="Bills G."/>
            <person name="Bluhm B."/>
            <person name="Cannon C."/>
            <person name="Castanera R."/>
            <person name="Culley D."/>
            <person name="Daum C."/>
            <person name="Ezra D."/>
            <person name="Gonzalez J."/>
            <person name="Henrissat B."/>
            <person name="Kuo A."/>
            <person name="Liang C."/>
            <person name="Lipzen A."/>
            <person name="Lutzoni F."/>
            <person name="Magnuson J."/>
            <person name="Mondo S."/>
            <person name="Nolan M."/>
            <person name="Ohm R."/>
            <person name="Pangilinan J."/>
            <person name="Park H.-J."/>
            <person name="Ramirez L."/>
            <person name="Alfaro M."/>
            <person name="Sun H."/>
            <person name="Tritt A."/>
            <person name="Yoshinaga Y."/>
            <person name="Zwiers L.-H."/>
            <person name="Turgeon B."/>
            <person name="Goodwin S."/>
            <person name="Spatafora J."/>
            <person name="Crous P."/>
            <person name="Grigoriev I."/>
        </authorList>
    </citation>
    <scope>NUCLEOTIDE SEQUENCE</scope>
    <source>
        <strain evidence="8">Tuck. ex Michener</strain>
    </source>
</reference>
<dbReference type="AlphaFoldDB" id="A0A6A6H9B3"/>
<dbReference type="GO" id="GO:0005886">
    <property type="term" value="C:plasma membrane"/>
    <property type="evidence" value="ECO:0007669"/>
    <property type="project" value="TreeGrafter"/>
</dbReference>
<dbReference type="SUPFAM" id="SSF103473">
    <property type="entry name" value="MFS general substrate transporter"/>
    <property type="match status" value="1"/>
</dbReference>